<dbReference type="Pfam" id="PF03309">
    <property type="entry name" value="Pan_kinase"/>
    <property type="match status" value="1"/>
</dbReference>
<dbReference type="GO" id="GO:0015937">
    <property type="term" value="P:coenzyme A biosynthetic process"/>
    <property type="evidence" value="ECO:0007669"/>
    <property type="project" value="UniProtKB-UniRule"/>
</dbReference>
<keyword evidence="10 16" id="KW-0418">Kinase</keyword>
<keyword evidence="7 16" id="KW-0963">Cytoplasm</keyword>
<dbReference type="EC" id="2.7.1.33" evidence="6 16"/>
<comment type="catalytic activity">
    <reaction evidence="1 16">
        <text>(R)-pantothenate + ATP = (R)-4'-phosphopantothenate + ADP + H(+)</text>
        <dbReference type="Rhea" id="RHEA:16373"/>
        <dbReference type="ChEBI" id="CHEBI:10986"/>
        <dbReference type="ChEBI" id="CHEBI:15378"/>
        <dbReference type="ChEBI" id="CHEBI:29032"/>
        <dbReference type="ChEBI" id="CHEBI:30616"/>
        <dbReference type="ChEBI" id="CHEBI:456216"/>
        <dbReference type="EC" id="2.7.1.33"/>
    </reaction>
</comment>
<dbReference type="NCBIfam" id="TIGR00671">
    <property type="entry name" value="baf"/>
    <property type="match status" value="1"/>
</dbReference>
<dbReference type="CDD" id="cd24015">
    <property type="entry name" value="ASKHA_NBD_PanK-III"/>
    <property type="match status" value="1"/>
</dbReference>
<evidence type="ECO:0000256" key="5">
    <source>
        <dbReference type="ARBA" id="ARBA00011738"/>
    </source>
</evidence>
<evidence type="ECO:0000256" key="10">
    <source>
        <dbReference type="ARBA" id="ARBA00022777"/>
    </source>
</evidence>
<evidence type="ECO:0000256" key="1">
    <source>
        <dbReference type="ARBA" id="ARBA00001206"/>
    </source>
</evidence>
<dbReference type="InterPro" id="IPR043129">
    <property type="entry name" value="ATPase_NBD"/>
</dbReference>
<evidence type="ECO:0000256" key="8">
    <source>
        <dbReference type="ARBA" id="ARBA00022679"/>
    </source>
</evidence>
<evidence type="ECO:0000256" key="4">
    <source>
        <dbReference type="ARBA" id="ARBA00005225"/>
    </source>
</evidence>
<evidence type="ECO:0000256" key="11">
    <source>
        <dbReference type="ARBA" id="ARBA00022840"/>
    </source>
</evidence>
<dbReference type="GO" id="GO:0004594">
    <property type="term" value="F:pantothenate kinase activity"/>
    <property type="evidence" value="ECO:0007669"/>
    <property type="project" value="UniProtKB-UniRule"/>
</dbReference>
<keyword evidence="8 16" id="KW-0808">Transferase</keyword>
<evidence type="ECO:0000256" key="7">
    <source>
        <dbReference type="ARBA" id="ARBA00022490"/>
    </source>
</evidence>
<dbReference type="Proteomes" id="UP000198405">
    <property type="component" value="Unassembled WGS sequence"/>
</dbReference>
<feature type="binding site" evidence="16">
    <location>
        <position position="87"/>
    </location>
    <ligand>
        <name>substrate</name>
    </ligand>
</feature>
<keyword evidence="9 16" id="KW-0547">Nucleotide-binding</keyword>
<feature type="binding site" evidence="16">
    <location>
        <begin position="94"/>
        <end position="97"/>
    </location>
    <ligand>
        <name>substrate</name>
    </ligand>
</feature>
<name>A0A238XME6_9BACT</name>
<dbReference type="EMBL" id="FZOB01000001">
    <property type="protein sequence ID" value="SNR59633.1"/>
    <property type="molecule type" value="Genomic_DNA"/>
</dbReference>
<comment type="subcellular location">
    <subcellularLocation>
        <location evidence="3 16">Cytoplasm</location>
    </subcellularLocation>
</comment>
<dbReference type="GO" id="GO:0005737">
    <property type="term" value="C:cytoplasm"/>
    <property type="evidence" value="ECO:0007669"/>
    <property type="project" value="UniProtKB-SubCell"/>
</dbReference>
<dbReference type="OrthoDB" id="14683at2"/>
<comment type="cofactor">
    <cofactor evidence="16">
        <name>NH4(+)</name>
        <dbReference type="ChEBI" id="CHEBI:28938"/>
    </cofactor>
    <cofactor evidence="16">
        <name>K(+)</name>
        <dbReference type="ChEBI" id="CHEBI:29103"/>
    </cofactor>
    <text evidence="16">A monovalent cation. Ammonium or potassium.</text>
</comment>
<reference evidence="18" key="1">
    <citation type="submission" date="2017-06" db="EMBL/GenBank/DDBJ databases">
        <authorList>
            <person name="Varghese N."/>
            <person name="Submissions S."/>
        </authorList>
    </citation>
    <scope>NUCLEOTIDE SEQUENCE [LARGE SCALE GENOMIC DNA]</scope>
    <source>
        <strain evidence="18">DSM 15668</strain>
    </source>
</reference>
<comment type="caution">
    <text evidence="16">Lacks conserved residue(s) required for the propagation of feature annotation.</text>
</comment>
<evidence type="ECO:0000256" key="12">
    <source>
        <dbReference type="ARBA" id="ARBA00022958"/>
    </source>
</evidence>
<dbReference type="PANTHER" id="PTHR34265:SF1">
    <property type="entry name" value="TYPE III PANTOTHENATE KINASE"/>
    <property type="match status" value="1"/>
</dbReference>
<evidence type="ECO:0000256" key="6">
    <source>
        <dbReference type="ARBA" id="ARBA00012102"/>
    </source>
</evidence>
<evidence type="ECO:0000313" key="18">
    <source>
        <dbReference type="Proteomes" id="UP000198405"/>
    </source>
</evidence>
<evidence type="ECO:0000256" key="13">
    <source>
        <dbReference type="ARBA" id="ARBA00022993"/>
    </source>
</evidence>
<protein>
    <recommendedName>
        <fullName evidence="15 16">Type III pantothenate kinase</fullName>
        <ecNumber evidence="6 16">2.7.1.33</ecNumber>
    </recommendedName>
    <alternativeName>
        <fullName evidence="16">PanK-III</fullName>
    </alternativeName>
    <alternativeName>
        <fullName evidence="16">Pantothenic acid kinase</fullName>
    </alternativeName>
</protein>
<dbReference type="UniPathway" id="UPA00241">
    <property type="reaction ID" value="UER00352"/>
</dbReference>
<keyword evidence="18" id="KW-1185">Reference proteome</keyword>
<dbReference type="GO" id="GO:0005524">
    <property type="term" value="F:ATP binding"/>
    <property type="evidence" value="ECO:0007669"/>
    <property type="project" value="UniProtKB-UniRule"/>
</dbReference>
<dbReference type="SUPFAM" id="SSF53067">
    <property type="entry name" value="Actin-like ATPase domain"/>
    <property type="match status" value="2"/>
</dbReference>
<dbReference type="HAMAP" id="MF_01274">
    <property type="entry name" value="Pantothen_kinase_3"/>
    <property type="match status" value="1"/>
</dbReference>
<evidence type="ECO:0000256" key="9">
    <source>
        <dbReference type="ARBA" id="ARBA00022741"/>
    </source>
</evidence>
<gene>
    <name evidence="16" type="primary">coaX</name>
    <name evidence="17" type="ORF">SAMN06265340_10180</name>
</gene>
<evidence type="ECO:0000256" key="15">
    <source>
        <dbReference type="ARBA" id="ARBA00040883"/>
    </source>
</evidence>
<sequence length="238" mass="25565">MLNIERETPFLIDAGNTFVKVAVKEEGGFKFALKIETETVKKGNFPFKGKVAVVSSVVPSIEEVIKSNFEKVFFVSAHLPLPLKLDYKTPETLGADRIAAACGFLDYGSNGIVVLAGTAVVIDVVKDGIFQGGAILPGTSLMAKVLGRFTEQLPEVEGFLNEYPGKSTAESIMSGIGLALAGAVDRALKIADLNDSPVVLAGGYAEDLRKMLGYGIVDEFLIFRGLWNIYRWNKKGGA</sequence>
<accession>A0A238XME6</accession>
<feature type="binding site" evidence="16">
    <location>
        <begin position="13"/>
        <end position="20"/>
    </location>
    <ligand>
        <name>ATP</name>
        <dbReference type="ChEBI" id="CHEBI:30616"/>
    </ligand>
</feature>
<feature type="active site" description="Proton acceptor" evidence="16">
    <location>
        <position position="96"/>
    </location>
</feature>
<evidence type="ECO:0000313" key="17">
    <source>
        <dbReference type="EMBL" id="SNR59633.1"/>
    </source>
</evidence>
<dbReference type="AlphaFoldDB" id="A0A238XME6"/>
<feature type="binding site" evidence="16">
    <location>
        <position position="118"/>
    </location>
    <ligand>
        <name>ATP</name>
        <dbReference type="ChEBI" id="CHEBI:30616"/>
    </ligand>
</feature>
<evidence type="ECO:0000256" key="14">
    <source>
        <dbReference type="ARBA" id="ARBA00038036"/>
    </source>
</evidence>
<comment type="similarity">
    <text evidence="14 16">Belongs to the type III pantothenate kinase family.</text>
</comment>
<proteinExistence type="inferred from homology"/>
<comment type="cofactor">
    <cofactor evidence="2">
        <name>K(+)</name>
        <dbReference type="ChEBI" id="CHEBI:29103"/>
    </cofactor>
</comment>
<comment type="subunit">
    <text evidence="5 16">Homodimer.</text>
</comment>
<dbReference type="InterPro" id="IPR004619">
    <property type="entry name" value="Type_III_PanK"/>
</dbReference>
<keyword evidence="11 16" id="KW-0067">ATP-binding</keyword>
<keyword evidence="13 16" id="KW-0173">Coenzyme A biosynthesis</keyword>
<evidence type="ECO:0000256" key="16">
    <source>
        <dbReference type="HAMAP-Rule" id="MF_01274"/>
    </source>
</evidence>
<comment type="function">
    <text evidence="16">Catalyzes the phosphorylation of pantothenate (Pan), the first step in CoA biosynthesis.</text>
</comment>
<comment type="pathway">
    <text evidence="4 16">Cofactor biosynthesis; coenzyme A biosynthesis; CoA from (R)-pantothenate: step 1/5.</text>
</comment>
<feature type="binding site" evidence="16">
    <location>
        <position position="168"/>
    </location>
    <ligand>
        <name>substrate</name>
    </ligand>
</feature>
<evidence type="ECO:0000256" key="2">
    <source>
        <dbReference type="ARBA" id="ARBA00001958"/>
    </source>
</evidence>
<organism evidence="17 18">
    <name type="scientific">Desulfurobacterium atlanticum</name>
    <dbReference type="NCBI Taxonomy" id="240169"/>
    <lineage>
        <taxon>Bacteria</taxon>
        <taxon>Pseudomonadati</taxon>
        <taxon>Aquificota</taxon>
        <taxon>Aquificia</taxon>
        <taxon>Desulfurobacteriales</taxon>
        <taxon>Desulfurobacteriaceae</taxon>
        <taxon>Desulfurobacterium</taxon>
    </lineage>
</organism>
<dbReference type="PANTHER" id="PTHR34265">
    <property type="entry name" value="TYPE III PANTOTHENATE KINASE"/>
    <property type="match status" value="1"/>
</dbReference>
<dbReference type="Gene3D" id="3.30.420.40">
    <property type="match status" value="2"/>
</dbReference>
<evidence type="ECO:0000256" key="3">
    <source>
        <dbReference type="ARBA" id="ARBA00004496"/>
    </source>
</evidence>
<dbReference type="RefSeq" id="WP_089322117.1">
    <property type="nucleotide sequence ID" value="NZ_FZOB01000001.1"/>
</dbReference>
<keyword evidence="12 16" id="KW-0630">Potassium</keyword>